<dbReference type="Gene3D" id="3.30.750.24">
    <property type="entry name" value="STAS domain"/>
    <property type="match status" value="1"/>
</dbReference>
<reference evidence="2 3" key="1">
    <citation type="submission" date="2019-06" db="EMBL/GenBank/DDBJ databases">
        <title>Sequencing the genomes of 1000 actinobacteria strains.</title>
        <authorList>
            <person name="Klenk H.-P."/>
        </authorList>
    </citation>
    <scope>NUCLEOTIDE SEQUENCE [LARGE SCALE GENOMIC DNA]</scope>
    <source>
        <strain evidence="2 3">DSM 46837</strain>
    </source>
</reference>
<dbReference type="PROSITE" id="PS50801">
    <property type="entry name" value="STAS"/>
    <property type="match status" value="1"/>
</dbReference>
<dbReference type="CDD" id="cd07043">
    <property type="entry name" value="STAS_anti-anti-sigma_factors"/>
    <property type="match status" value="1"/>
</dbReference>
<dbReference type="SUPFAM" id="SSF52091">
    <property type="entry name" value="SpoIIaa-like"/>
    <property type="match status" value="1"/>
</dbReference>
<dbReference type="AlphaFoldDB" id="A0A543PJF3"/>
<dbReference type="Proteomes" id="UP000319865">
    <property type="component" value="Unassembled WGS sequence"/>
</dbReference>
<evidence type="ECO:0000313" key="2">
    <source>
        <dbReference type="EMBL" id="TQN44212.1"/>
    </source>
</evidence>
<evidence type="ECO:0000259" key="1">
    <source>
        <dbReference type="PROSITE" id="PS50801"/>
    </source>
</evidence>
<evidence type="ECO:0000313" key="3">
    <source>
        <dbReference type="Proteomes" id="UP000319865"/>
    </source>
</evidence>
<comment type="caution">
    <text evidence="2">The sequence shown here is derived from an EMBL/GenBank/DDBJ whole genome shotgun (WGS) entry which is preliminary data.</text>
</comment>
<protein>
    <submittedName>
        <fullName evidence="2">Anti-anti-sigma factor</fullName>
    </submittedName>
</protein>
<dbReference type="EMBL" id="VFQE01000001">
    <property type="protein sequence ID" value="TQN44212.1"/>
    <property type="molecule type" value="Genomic_DNA"/>
</dbReference>
<dbReference type="Pfam" id="PF01740">
    <property type="entry name" value="STAS"/>
    <property type="match status" value="1"/>
</dbReference>
<dbReference type="InterPro" id="IPR002645">
    <property type="entry name" value="STAS_dom"/>
</dbReference>
<gene>
    <name evidence="2" type="ORF">FHU33_3706</name>
</gene>
<dbReference type="InterPro" id="IPR036513">
    <property type="entry name" value="STAS_dom_sf"/>
</dbReference>
<name>A0A543PJF3_9ACTN</name>
<feature type="domain" description="STAS" evidence="1">
    <location>
        <begin position="4"/>
        <end position="96"/>
    </location>
</feature>
<organism evidence="2 3">
    <name type="scientific">Blastococcus colisei</name>
    <dbReference type="NCBI Taxonomy" id="1564162"/>
    <lineage>
        <taxon>Bacteria</taxon>
        <taxon>Bacillati</taxon>
        <taxon>Actinomycetota</taxon>
        <taxon>Actinomycetes</taxon>
        <taxon>Geodermatophilales</taxon>
        <taxon>Geodermatophilaceae</taxon>
        <taxon>Blastococcus</taxon>
    </lineage>
</organism>
<keyword evidence="3" id="KW-1185">Reference proteome</keyword>
<sequence>MPLLNATLVPAPDQVVVRLTGDADLSTAPFVADVLTQAGSLGTRQVVVDLGSARFWDCSGLHALARFTRELTVAGRACRIVGAQRETRRLIGMANLAGDLQLDGLPTAPARRVTSTGRTPLREPVAVADGLVAAGHR</sequence>
<accession>A0A543PJF3</accession>
<dbReference type="PANTHER" id="PTHR33495">
    <property type="entry name" value="ANTI-SIGMA FACTOR ANTAGONIST TM_1081-RELATED-RELATED"/>
    <property type="match status" value="1"/>
</dbReference>
<proteinExistence type="predicted"/>
<dbReference type="PANTHER" id="PTHR33495:SF2">
    <property type="entry name" value="ANTI-SIGMA FACTOR ANTAGONIST TM_1081-RELATED"/>
    <property type="match status" value="1"/>
</dbReference>
<dbReference type="GO" id="GO:0043856">
    <property type="term" value="F:anti-sigma factor antagonist activity"/>
    <property type="evidence" value="ECO:0007669"/>
    <property type="project" value="TreeGrafter"/>
</dbReference>